<keyword evidence="6" id="KW-0631">Potassium channel</keyword>
<protein>
    <submittedName>
        <fullName evidence="14">DUF1211 domain-containing protein</fullName>
    </submittedName>
</protein>
<evidence type="ECO:0000256" key="7">
    <source>
        <dbReference type="ARBA" id="ARBA00022958"/>
    </source>
</evidence>
<feature type="transmembrane region" description="Helical" evidence="13">
    <location>
        <begin position="12"/>
        <end position="33"/>
    </location>
</feature>
<sequence length="205" mass="22842">MKTERTPERLVFFADAVVAIALTLLVLPLTEVVPEIVAAHGHSIDAITENQWRISSFLLSFVVIARLWLVHHRLFEVVASYTVPLQWLNIAWLLTVAVLPFPTEMIGAFGDDRFTELFYIGTVFASSLCLTAMTLVVRADPQLVKHPGAITDSWRFSSVGSTVALGCAFALTAFVPGVDYYSILLLVVPAQLDRIRYRRRAHEDA</sequence>
<evidence type="ECO:0000256" key="5">
    <source>
        <dbReference type="ARBA" id="ARBA00022692"/>
    </source>
</evidence>
<keyword evidence="3" id="KW-0813">Transport</keyword>
<keyword evidence="10 13" id="KW-0472">Membrane</keyword>
<keyword evidence="8 13" id="KW-1133">Transmembrane helix</keyword>
<dbReference type="Proteomes" id="UP000318578">
    <property type="component" value="Unassembled WGS sequence"/>
</dbReference>
<keyword evidence="7" id="KW-0630">Potassium</keyword>
<dbReference type="EMBL" id="VJZA01000019">
    <property type="protein sequence ID" value="TVT22252.1"/>
    <property type="molecule type" value="Genomic_DNA"/>
</dbReference>
<evidence type="ECO:0000256" key="3">
    <source>
        <dbReference type="ARBA" id="ARBA00022448"/>
    </source>
</evidence>
<evidence type="ECO:0000256" key="13">
    <source>
        <dbReference type="SAM" id="Phobius"/>
    </source>
</evidence>
<dbReference type="OrthoDB" id="7626281at2"/>
<name>A0A558ADB0_9PSEU</name>
<gene>
    <name evidence="14" type="ORF">FNH06_13780</name>
</gene>
<organism evidence="14 15">
    <name type="scientific">Amycolatopsis acidiphila</name>
    <dbReference type="NCBI Taxonomy" id="715473"/>
    <lineage>
        <taxon>Bacteria</taxon>
        <taxon>Bacillati</taxon>
        <taxon>Actinomycetota</taxon>
        <taxon>Actinomycetes</taxon>
        <taxon>Pseudonocardiales</taxon>
        <taxon>Pseudonocardiaceae</taxon>
        <taxon>Amycolatopsis</taxon>
    </lineage>
</organism>
<comment type="similarity">
    <text evidence="2">Belongs to the TMEM175 family.</text>
</comment>
<evidence type="ECO:0000256" key="1">
    <source>
        <dbReference type="ARBA" id="ARBA00004141"/>
    </source>
</evidence>
<dbReference type="PANTHER" id="PTHR31462:SF5">
    <property type="entry name" value="ENDOSOMAL_LYSOSOMAL PROTON CHANNEL TMEM175"/>
    <property type="match status" value="1"/>
</dbReference>
<evidence type="ECO:0000256" key="11">
    <source>
        <dbReference type="ARBA" id="ARBA00023303"/>
    </source>
</evidence>
<dbReference type="GO" id="GO:0015252">
    <property type="term" value="F:proton channel activity"/>
    <property type="evidence" value="ECO:0007669"/>
    <property type="project" value="InterPro"/>
</dbReference>
<proteinExistence type="inferred from homology"/>
<evidence type="ECO:0000313" key="14">
    <source>
        <dbReference type="EMBL" id="TVT22252.1"/>
    </source>
</evidence>
<dbReference type="Pfam" id="PF06736">
    <property type="entry name" value="TMEM175"/>
    <property type="match status" value="1"/>
</dbReference>
<evidence type="ECO:0000256" key="2">
    <source>
        <dbReference type="ARBA" id="ARBA00006920"/>
    </source>
</evidence>
<feature type="transmembrane region" description="Helical" evidence="13">
    <location>
        <begin position="117"/>
        <end position="137"/>
    </location>
</feature>
<keyword evidence="9" id="KW-0406">Ion transport</keyword>
<feature type="transmembrane region" description="Helical" evidence="13">
    <location>
        <begin position="54"/>
        <end position="70"/>
    </location>
</feature>
<keyword evidence="15" id="KW-1185">Reference proteome</keyword>
<comment type="subcellular location">
    <subcellularLocation>
        <location evidence="1">Membrane</location>
        <topology evidence="1">Multi-pass membrane protein</topology>
    </subcellularLocation>
</comment>
<comment type="catalytic activity">
    <reaction evidence="12">
        <text>K(+)(in) = K(+)(out)</text>
        <dbReference type="Rhea" id="RHEA:29463"/>
        <dbReference type="ChEBI" id="CHEBI:29103"/>
    </reaction>
</comment>
<dbReference type="PANTHER" id="PTHR31462">
    <property type="entry name" value="ENDOSOMAL/LYSOSOMAL POTASSIUM CHANNEL TMEM175"/>
    <property type="match status" value="1"/>
</dbReference>
<keyword evidence="11" id="KW-0407">Ion channel</keyword>
<evidence type="ECO:0000313" key="15">
    <source>
        <dbReference type="Proteomes" id="UP000318578"/>
    </source>
</evidence>
<evidence type="ECO:0000256" key="8">
    <source>
        <dbReference type="ARBA" id="ARBA00022989"/>
    </source>
</evidence>
<feature type="transmembrane region" description="Helical" evidence="13">
    <location>
        <begin position="163"/>
        <end position="190"/>
    </location>
</feature>
<dbReference type="GO" id="GO:0005267">
    <property type="term" value="F:potassium channel activity"/>
    <property type="evidence" value="ECO:0007669"/>
    <property type="project" value="UniProtKB-KW"/>
</dbReference>
<dbReference type="AlphaFoldDB" id="A0A558ADB0"/>
<evidence type="ECO:0000256" key="6">
    <source>
        <dbReference type="ARBA" id="ARBA00022826"/>
    </source>
</evidence>
<keyword evidence="5 13" id="KW-0812">Transmembrane</keyword>
<accession>A0A558ADB0</accession>
<evidence type="ECO:0000256" key="9">
    <source>
        <dbReference type="ARBA" id="ARBA00023065"/>
    </source>
</evidence>
<evidence type="ECO:0000256" key="10">
    <source>
        <dbReference type="ARBA" id="ARBA00023136"/>
    </source>
</evidence>
<dbReference type="GO" id="GO:0016020">
    <property type="term" value="C:membrane"/>
    <property type="evidence" value="ECO:0007669"/>
    <property type="project" value="UniProtKB-SubCell"/>
</dbReference>
<dbReference type="InterPro" id="IPR010617">
    <property type="entry name" value="TMEM175-like"/>
</dbReference>
<dbReference type="RefSeq" id="WP_144638261.1">
    <property type="nucleotide sequence ID" value="NZ_BNAX01000006.1"/>
</dbReference>
<comment type="caution">
    <text evidence="14">The sequence shown here is derived from an EMBL/GenBank/DDBJ whole genome shotgun (WGS) entry which is preliminary data.</text>
</comment>
<keyword evidence="4" id="KW-0633">Potassium transport</keyword>
<evidence type="ECO:0000256" key="12">
    <source>
        <dbReference type="ARBA" id="ARBA00034430"/>
    </source>
</evidence>
<evidence type="ECO:0000256" key="4">
    <source>
        <dbReference type="ARBA" id="ARBA00022538"/>
    </source>
</evidence>
<reference evidence="14 15" key="1">
    <citation type="submission" date="2019-07" db="EMBL/GenBank/DDBJ databases">
        <title>New species of Amycolatopsis and Streptomyces.</title>
        <authorList>
            <person name="Duangmal K."/>
            <person name="Teo W.F.A."/>
            <person name="Lipun K."/>
        </authorList>
    </citation>
    <scope>NUCLEOTIDE SEQUENCE [LARGE SCALE GENOMIC DNA]</scope>
    <source>
        <strain evidence="14 15">JCM 30562</strain>
    </source>
</reference>